<proteinExistence type="predicted"/>
<dbReference type="InterPro" id="IPR012349">
    <property type="entry name" value="Split_barrel_FMN-bd"/>
</dbReference>
<protein>
    <submittedName>
        <fullName evidence="2">Pyridoxamine 5'-phosphate oxidase</fullName>
    </submittedName>
</protein>
<dbReference type="Gene3D" id="2.30.110.10">
    <property type="entry name" value="Electron Transport, Fmn-binding Protein, Chain A"/>
    <property type="match status" value="1"/>
</dbReference>
<dbReference type="Proteomes" id="UP000179769">
    <property type="component" value="Unassembled WGS sequence"/>
</dbReference>
<dbReference type="OrthoDB" id="9786134at2"/>
<dbReference type="RefSeq" id="WP_071067028.1">
    <property type="nucleotide sequence ID" value="NZ_MAXA01000275.1"/>
</dbReference>
<evidence type="ECO:0000313" key="3">
    <source>
        <dbReference type="Proteomes" id="UP000179769"/>
    </source>
</evidence>
<dbReference type="EMBL" id="MAXA01000275">
    <property type="protein sequence ID" value="OHV19745.1"/>
    <property type="molecule type" value="Genomic_DNA"/>
</dbReference>
<dbReference type="SUPFAM" id="SSF50475">
    <property type="entry name" value="FMN-binding split barrel"/>
    <property type="match status" value="1"/>
</dbReference>
<reference evidence="3" key="1">
    <citation type="submission" date="2016-07" db="EMBL/GenBank/DDBJ databases">
        <title>Frankia sp. NRRL B-16219 Genome sequencing.</title>
        <authorList>
            <person name="Ghodhbane-Gtari F."/>
            <person name="Swanson E."/>
            <person name="Gueddou A."/>
            <person name="Louati M."/>
            <person name="Nouioui I."/>
            <person name="Hezbri K."/>
            <person name="Abebe-Akele F."/>
            <person name="Simpson S."/>
            <person name="Morris K."/>
            <person name="Thomas K."/>
            <person name="Gtari M."/>
            <person name="Tisa L.S."/>
        </authorList>
    </citation>
    <scope>NUCLEOTIDE SEQUENCE [LARGE SCALE GENOMIC DNA]</scope>
    <source>
        <strain evidence="3">NRRL B-16219</strain>
    </source>
</reference>
<gene>
    <name evidence="2" type="ORF">BBK14_28890</name>
</gene>
<organism evidence="2 3">
    <name type="scientific">Parafrankia soli</name>
    <dbReference type="NCBI Taxonomy" id="2599596"/>
    <lineage>
        <taxon>Bacteria</taxon>
        <taxon>Bacillati</taxon>
        <taxon>Actinomycetota</taxon>
        <taxon>Actinomycetes</taxon>
        <taxon>Frankiales</taxon>
        <taxon>Frankiaceae</taxon>
        <taxon>Parafrankia</taxon>
    </lineage>
</organism>
<accession>A0A1S1PFL5</accession>
<keyword evidence="3" id="KW-1185">Reference proteome</keyword>
<dbReference type="PANTHER" id="PTHR42815:SF2">
    <property type="entry name" value="FAD-BINDING, PUTATIVE (AFU_ORTHOLOGUE AFUA_6G07600)-RELATED"/>
    <property type="match status" value="1"/>
</dbReference>
<evidence type="ECO:0000259" key="1">
    <source>
        <dbReference type="Pfam" id="PF01243"/>
    </source>
</evidence>
<dbReference type="Pfam" id="PF01243">
    <property type="entry name" value="PNPOx_N"/>
    <property type="match status" value="1"/>
</dbReference>
<dbReference type="PANTHER" id="PTHR42815">
    <property type="entry name" value="FAD-BINDING, PUTATIVE (AFU_ORTHOLOGUE AFUA_6G07600)-RELATED"/>
    <property type="match status" value="1"/>
</dbReference>
<sequence length="294" mass="30631">MTADPARGFHDGELAVQQRAGVAREAARLAGMLGPTRLRPGSTAFLAGLRLAALTARDRAGTLWISVLTGPPGFLDGAGELLRIRAAPAPGDPLSDLGADQPVGIVAIDPQARRRMRVNGTLISARPGSLVVEVGEAYGNCPQYIQERTIGTGPTRRTEHPAPLVGDRLDESATRIVRAADTFFLGTIHPERGADASHRGGPAGFVQVAGGDLAWPDYPGNNMFNSLGNLQVDDTAALAFVDFGTGDTVQLSGRAHVEWADPGPADDDGGTGRRVVFTVSRVVSGGPPLPIRAA</sequence>
<dbReference type="AlphaFoldDB" id="A0A1S1PFL5"/>
<name>A0A1S1PFL5_9ACTN</name>
<comment type="caution">
    <text evidence="2">The sequence shown here is derived from an EMBL/GenBank/DDBJ whole genome shotgun (WGS) entry which is preliminary data.</text>
</comment>
<feature type="domain" description="Pyridoxamine 5'-phosphate oxidase N-terminal" evidence="1">
    <location>
        <begin position="170"/>
        <end position="259"/>
    </location>
</feature>
<evidence type="ECO:0000313" key="2">
    <source>
        <dbReference type="EMBL" id="OHV19745.1"/>
    </source>
</evidence>
<dbReference type="InterPro" id="IPR011576">
    <property type="entry name" value="Pyridox_Oxase_N"/>
</dbReference>